<dbReference type="InterPro" id="IPR036388">
    <property type="entry name" value="WH-like_DNA-bd_sf"/>
</dbReference>
<dbReference type="STRING" id="1224163.B841_09230"/>
<sequence>MTVPQILPPVGLSGCCSLGSGPLTEADAERYAGLFKVLADPTRLQILSRLAAGGCGPATVGELTELVGISQPTVSHHLKKLTDAGLLDRRRDGRSVTHTVRPEIFAQLRTVLEMG</sequence>
<dbReference type="InterPro" id="IPR051081">
    <property type="entry name" value="HTH_MetalResp_TranReg"/>
</dbReference>
<feature type="domain" description="HTH arsR-type" evidence="4">
    <location>
        <begin position="23"/>
        <end position="115"/>
    </location>
</feature>
<dbReference type="InterPro" id="IPR011991">
    <property type="entry name" value="ArsR-like_HTH"/>
</dbReference>
<dbReference type="CDD" id="cd00090">
    <property type="entry name" value="HTH_ARSR"/>
    <property type="match status" value="1"/>
</dbReference>
<accession>S5SVS0</accession>
<dbReference type="Gene3D" id="1.10.10.10">
    <property type="entry name" value="Winged helix-like DNA-binding domain superfamily/Winged helix DNA-binding domain"/>
    <property type="match status" value="1"/>
</dbReference>
<dbReference type="AlphaFoldDB" id="S5SVS0"/>
<dbReference type="SUPFAM" id="SSF46785">
    <property type="entry name" value="Winged helix' DNA-binding domain"/>
    <property type="match status" value="1"/>
</dbReference>
<dbReference type="InterPro" id="IPR036390">
    <property type="entry name" value="WH_DNA-bd_sf"/>
</dbReference>
<dbReference type="Proteomes" id="UP000015388">
    <property type="component" value="Chromosome"/>
</dbReference>
<dbReference type="PRINTS" id="PR00778">
    <property type="entry name" value="HTHARSR"/>
</dbReference>
<dbReference type="Pfam" id="PF01022">
    <property type="entry name" value="HTH_5"/>
    <property type="match status" value="1"/>
</dbReference>
<evidence type="ECO:0000256" key="1">
    <source>
        <dbReference type="ARBA" id="ARBA00023015"/>
    </source>
</evidence>
<name>S5SVS0_9CORY</name>
<dbReference type="HOGENOM" id="CLU_097806_3_2_11"/>
<evidence type="ECO:0000313" key="6">
    <source>
        <dbReference type="Proteomes" id="UP000015388"/>
    </source>
</evidence>
<evidence type="ECO:0000256" key="2">
    <source>
        <dbReference type="ARBA" id="ARBA00023125"/>
    </source>
</evidence>
<dbReference type="PROSITE" id="PS50987">
    <property type="entry name" value="HTH_ARSR_2"/>
    <property type="match status" value="1"/>
</dbReference>
<dbReference type="OrthoDB" id="9798835at2"/>
<evidence type="ECO:0000313" key="5">
    <source>
        <dbReference type="EMBL" id="AGS35319.1"/>
    </source>
</evidence>
<keyword evidence="1" id="KW-0805">Transcription regulation</keyword>
<keyword evidence="2" id="KW-0238">DNA-binding</keyword>
<dbReference type="PANTHER" id="PTHR33154:SF18">
    <property type="entry name" value="ARSENICAL RESISTANCE OPERON REPRESSOR"/>
    <property type="match status" value="1"/>
</dbReference>
<organism evidence="5 6">
    <name type="scientific">Corynebacterium maris DSM 45190</name>
    <dbReference type="NCBI Taxonomy" id="1224163"/>
    <lineage>
        <taxon>Bacteria</taxon>
        <taxon>Bacillati</taxon>
        <taxon>Actinomycetota</taxon>
        <taxon>Actinomycetes</taxon>
        <taxon>Mycobacteriales</taxon>
        <taxon>Corynebacteriaceae</taxon>
        <taxon>Corynebacterium</taxon>
    </lineage>
</organism>
<protein>
    <submittedName>
        <fullName evidence="5">ArsR family transcriptional regulator</fullName>
    </submittedName>
</protein>
<dbReference type="PANTHER" id="PTHR33154">
    <property type="entry name" value="TRANSCRIPTIONAL REGULATOR, ARSR FAMILY"/>
    <property type="match status" value="1"/>
</dbReference>
<dbReference type="PATRIC" id="fig|1224163.3.peg.1856"/>
<evidence type="ECO:0000259" key="4">
    <source>
        <dbReference type="PROSITE" id="PS50987"/>
    </source>
</evidence>
<dbReference type="NCBIfam" id="NF033788">
    <property type="entry name" value="HTH_metalloreg"/>
    <property type="match status" value="1"/>
</dbReference>
<evidence type="ECO:0000256" key="3">
    <source>
        <dbReference type="ARBA" id="ARBA00023163"/>
    </source>
</evidence>
<proteinExistence type="predicted"/>
<dbReference type="EMBL" id="CP003924">
    <property type="protein sequence ID" value="AGS35319.1"/>
    <property type="molecule type" value="Genomic_DNA"/>
</dbReference>
<dbReference type="InterPro" id="IPR001845">
    <property type="entry name" value="HTH_ArsR_DNA-bd_dom"/>
</dbReference>
<keyword evidence="6" id="KW-1185">Reference proteome</keyword>
<reference evidence="5 6" key="1">
    <citation type="submission" date="2012-11" db="EMBL/GenBank/DDBJ databases">
        <title>The complete genome sequence of Corynebacterium maris Coryn-1 (=DSM 45190).</title>
        <authorList>
            <person name="Schaffert L."/>
            <person name="Albersmeier A."/>
            <person name="Kalinowski J."/>
            <person name="Ruckert C."/>
        </authorList>
    </citation>
    <scope>NUCLEOTIDE SEQUENCE [LARGE SCALE GENOMIC DNA]</scope>
    <source>
        <strain evidence="6">Coryn-1</strain>
    </source>
</reference>
<dbReference type="GO" id="GO:0003700">
    <property type="term" value="F:DNA-binding transcription factor activity"/>
    <property type="evidence" value="ECO:0007669"/>
    <property type="project" value="InterPro"/>
</dbReference>
<gene>
    <name evidence="5" type="ORF">B841_09230</name>
</gene>
<dbReference type="RefSeq" id="WP_020935252.1">
    <property type="nucleotide sequence ID" value="NC_021915.1"/>
</dbReference>
<keyword evidence="3" id="KW-0804">Transcription</keyword>
<dbReference type="eggNOG" id="COG0640">
    <property type="taxonomic scope" value="Bacteria"/>
</dbReference>
<dbReference type="GO" id="GO:0003677">
    <property type="term" value="F:DNA binding"/>
    <property type="evidence" value="ECO:0007669"/>
    <property type="project" value="UniProtKB-KW"/>
</dbReference>
<dbReference type="SMART" id="SM00418">
    <property type="entry name" value="HTH_ARSR"/>
    <property type="match status" value="1"/>
</dbReference>
<dbReference type="KEGG" id="cmd:B841_09230"/>